<sequence>MPIILGRSLLATAHVEIDVVKKLISLEVGNEKVVFKIEDNFNEMLTLIESESREEIDYRCSKPDQGEPWEIKTEVDTNFRDLVTHYDDQCDGGDIPDEEEKECYWICMNDDKRLDAAWEGMSFKDWVSVSHVKVCKMTKERILKDYWRQELNNDPGNENEDNPIDVEPNIDLTQEENPFDEEEDCEDLENFRDERMELILDGVEDRIDDDWFTGTINDEDDLDGIVHCLELKSHDDFDEAYKERMCKLLGMTYKKPSPILIEEVEVTRYMISPGESYTKVRILEIE</sequence>
<organism evidence="1">
    <name type="scientific">Tanacetum cinerariifolium</name>
    <name type="common">Dalmatian daisy</name>
    <name type="synonym">Chrysanthemum cinerariifolium</name>
    <dbReference type="NCBI Taxonomy" id="118510"/>
    <lineage>
        <taxon>Eukaryota</taxon>
        <taxon>Viridiplantae</taxon>
        <taxon>Streptophyta</taxon>
        <taxon>Embryophyta</taxon>
        <taxon>Tracheophyta</taxon>
        <taxon>Spermatophyta</taxon>
        <taxon>Magnoliopsida</taxon>
        <taxon>eudicotyledons</taxon>
        <taxon>Gunneridae</taxon>
        <taxon>Pentapetalae</taxon>
        <taxon>asterids</taxon>
        <taxon>campanulids</taxon>
        <taxon>Asterales</taxon>
        <taxon>Asteraceae</taxon>
        <taxon>Asteroideae</taxon>
        <taxon>Anthemideae</taxon>
        <taxon>Anthemidinae</taxon>
        <taxon>Tanacetum</taxon>
    </lineage>
</organism>
<protein>
    <submittedName>
        <fullName evidence="1">Uncharacterized protein</fullName>
    </submittedName>
</protein>
<reference evidence="1" key="1">
    <citation type="journal article" date="2019" name="Sci. Rep.">
        <title>Draft genome of Tanacetum cinerariifolium, the natural source of mosquito coil.</title>
        <authorList>
            <person name="Yamashiro T."/>
            <person name="Shiraishi A."/>
            <person name="Satake H."/>
            <person name="Nakayama K."/>
        </authorList>
    </citation>
    <scope>NUCLEOTIDE SEQUENCE</scope>
</reference>
<proteinExistence type="predicted"/>
<accession>A0A6L2LNQ5</accession>
<comment type="caution">
    <text evidence="1">The sequence shown here is derived from an EMBL/GenBank/DDBJ whole genome shotgun (WGS) entry which is preliminary data.</text>
</comment>
<gene>
    <name evidence="1" type="ORF">Tci_035404</name>
</gene>
<dbReference type="EMBL" id="BKCJ010004843">
    <property type="protein sequence ID" value="GEU63426.1"/>
    <property type="molecule type" value="Genomic_DNA"/>
</dbReference>
<evidence type="ECO:0000313" key="1">
    <source>
        <dbReference type="EMBL" id="GEU63426.1"/>
    </source>
</evidence>
<dbReference type="AlphaFoldDB" id="A0A6L2LNQ5"/>
<name>A0A6L2LNQ5_TANCI</name>